<keyword evidence="1" id="KW-0732">Signal</keyword>
<dbReference type="InterPro" id="IPR027039">
    <property type="entry name" value="Crtac1"/>
</dbReference>
<organism evidence="3">
    <name type="scientific">uncultured Segetibacter sp</name>
    <dbReference type="NCBI Taxonomy" id="481133"/>
    <lineage>
        <taxon>Bacteria</taxon>
        <taxon>Pseudomonadati</taxon>
        <taxon>Bacteroidota</taxon>
        <taxon>Chitinophagia</taxon>
        <taxon>Chitinophagales</taxon>
        <taxon>Chitinophagaceae</taxon>
        <taxon>Segetibacter</taxon>
        <taxon>environmental samples</taxon>
    </lineage>
</organism>
<accession>A0A6J4U422</accession>
<dbReference type="PANTHER" id="PTHR16026">
    <property type="entry name" value="CARTILAGE ACIDIC PROTEIN 1"/>
    <property type="match status" value="1"/>
</dbReference>
<dbReference type="InterPro" id="IPR013517">
    <property type="entry name" value="FG-GAP"/>
</dbReference>
<dbReference type="Pfam" id="PF07593">
    <property type="entry name" value="UnbV_ASPIC"/>
    <property type="match status" value="1"/>
</dbReference>
<protein>
    <recommendedName>
        <fullName evidence="2">ASPIC/UnbV domain-containing protein</fullName>
    </recommendedName>
</protein>
<evidence type="ECO:0000259" key="2">
    <source>
        <dbReference type="Pfam" id="PF07593"/>
    </source>
</evidence>
<evidence type="ECO:0000313" key="3">
    <source>
        <dbReference type="EMBL" id="CAA9537571.1"/>
    </source>
</evidence>
<dbReference type="InterPro" id="IPR028994">
    <property type="entry name" value="Integrin_alpha_N"/>
</dbReference>
<reference evidence="3" key="1">
    <citation type="submission" date="2020-02" db="EMBL/GenBank/DDBJ databases">
        <authorList>
            <person name="Meier V. D."/>
        </authorList>
    </citation>
    <scope>NUCLEOTIDE SEQUENCE</scope>
    <source>
        <strain evidence="3">AVDCRST_MAG96</strain>
    </source>
</reference>
<dbReference type="Gene3D" id="2.130.10.130">
    <property type="entry name" value="Integrin alpha, N-terminal"/>
    <property type="match status" value="2"/>
</dbReference>
<dbReference type="SUPFAM" id="SSF69318">
    <property type="entry name" value="Integrin alpha N-terminal domain"/>
    <property type="match status" value="2"/>
</dbReference>
<dbReference type="Pfam" id="PF13517">
    <property type="entry name" value="FG-GAP_3"/>
    <property type="match status" value="2"/>
</dbReference>
<dbReference type="EMBL" id="CADCVN010001582">
    <property type="protein sequence ID" value="CAA9537571.1"/>
    <property type="molecule type" value="Genomic_DNA"/>
</dbReference>
<evidence type="ECO:0000256" key="1">
    <source>
        <dbReference type="ARBA" id="ARBA00022729"/>
    </source>
</evidence>
<dbReference type="AlphaFoldDB" id="A0A6J4U422"/>
<feature type="domain" description="ASPIC/UnbV" evidence="2">
    <location>
        <begin position="9"/>
        <end position="62"/>
    </location>
</feature>
<sequence length="519" mass="57560">MKIYQGKEILSRQVIPGRGFQSSVDYKTIVGLGKSDPVDSLIVVWPDRSFTRIDKPATNKVYNIRQEIKKNEVENSKALYNNKVFEQLKQSFDKHTEDDYVDFYNERGVPMMLSREGPKVAHGDVNNDGLIDLYICGASKQAGQLYLQTSNGFIKKDQKSFNTLADFEDVAALFFDADKDGDIDLFVGSGGNKSPAFSQDYINRLYKNDGRGNFTIEAGAVPYSATNISVAAANDFDHDGDMDLFVGSRSVPQMYGQTPTSYLLINDGTGKFSDIAETKNPGVARLGMVTGATWADITGDKQKELIVVGEWMAPRVFSFKNNLLEEVTTNLGDLSGWWKSLVVADVDSDGDNDLVLGNLGENFYLRPGADKPVKMFIGDFDNNGASEKIITQTINGKDKPVFLKSEITDQIPSLRKQNLKYTDFAKRSIQELFPEDAVQKCAVKKFNYSSSCIALNEGKGRFTIQKLPHQVQLSCVNAIKCSDINNDGKPDLILGGNEFGFLPQFSRLDASYGHILINK</sequence>
<name>A0A6J4U422_9BACT</name>
<proteinExistence type="predicted"/>
<dbReference type="PANTHER" id="PTHR16026:SF0">
    <property type="entry name" value="CARTILAGE ACIDIC PROTEIN 1"/>
    <property type="match status" value="1"/>
</dbReference>
<feature type="non-terminal residue" evidence="3">
    <location>
        <position position="519"/>
    </location>
</feature>
<gene>
    <name evidence="3" type="ORF">AVDCRST_MAG96-4039</name>
</gene>
<dbReference type="InterPro" id="IPR011519">
    <property type="entry name" value="UnbV_ASPIC"/>
</dbReference>